<dbReference type="EMBL" id="CM039172">
    <property type="protein sequence ID" value="KAH9780795.1"/>
    <property type="molecule type" value="Genomic_DNA"/>
</dbReference>
<name>A0ACB8M5A4_CITSI</name>
<proteinExistence type="predicted"/>
<protein>
    <submittedName>
        <fullName evidence="1">D-cysteine desulfhydrase 1</fullName>
    </submittedName>
</protein>
<gene>
    <name evidence="1" type="ORF">KPL71_008223</name>
</gene>
<reference evidence="2" key="1">
    <citation type="journal article" date="2023" name="Hortic. Res.">
        <title>A chromosome-level phased genome enabling allele-level studies in sweet orange: a case study on citrus Huanglongbing tolerance.</title>
        <authorList>
            <person name="Wu B."/>
            <person name="Yu Q."/>
            <person name="Deng Z."/>
            <person name="Duan Y."/>
            <person name="Luo F."/>
            <person name="Gmitter F. Jr."/>
        </authorList>
    </citation>
    <scope>NUCLEOTIDE SEQUENCE [LARGE SCALE GENOMIC DNA]</scope>
    <source>
        <strain evidence="2">cv. Valencia</strain>
    </source>
</reference>
<evidence type="ECO:0000313" key="1">
    <source>
        <dbReference type="EMBL" id="KAH9780795.1"/>
    </source>
</evidence>
<keyword evidence="2" id="KW-1185">Reference proteome</keyword>
<comment type="caution">
    <text evidence="1">The sequence shown here is derived from an EMBL/GenBank/DDBJ whole genome shotgun (WGS) entry which is preliminary data.</text>
</comment>
<accession>A0ACB8M5A4</accession>
<organism evidence="1 2">
    <name type="scientific">Citrus sinensis</name>
    <name type="common">Sweet orange</name>
    <name type="synonym">Citrus aurantium var. sinensis</name>
    <dbReference type="NCBI Taxonomy" id="2711"/>
    <lineage>
        <taxon>Eukaryota</taxon>
        <taxon>Viridiplantae</taxon>
        <taxon>Streptophyta</taxon>
        <taxon>Embryophyta</taxon>
        <taxon>Tracheophyta</taxon>
        <taxon>Spermatophyta</taxon>
        <taxon>Magnoliopsida</taxon>
        <taxon>eudicotyledons</taxon>
        <taxon>Gunneridae</taxon>
        <taxon>Pentapetalae</taxon>
        <taxon>rosids</taxon>
        <taxon>malvids</taxon>
        <taxon>Sapindales</taxon>
        <taxon>Rutaceae</taxon>
        <taxon>Aurantioideae</taxon>
        <taxon>Citrus</taxon>
    </lineage>
</organism>
<dbReference type="Proteomes" id="UP000829398">
    <property type="component" value="Chromosome 3"/>
</dbReference>
<sequence length="682" mass="74211">MLLCSSCSGNLLSSIVSPKLRQRLIRVSESQLHHHQQHKIKMERKESGNDSDAFGFKFLTKTSYAPPSWASHLAPIPSHVFSLGHFPTPIHKWNLPNLPHNTEVWLKSNFSGVSDDFWNLWGFERICYVLLLQRDDLSGMQLSGNKVRKLEFLMADAVAQGADCIITIGGIQSNHCRAAAVAAKYLNLDCYLILRTSKVLVDQDPGLIGNLLVERLVGAHIELISKEEYSKIGSVTLTNILKEKLLKEGRRPYVIPVGGSNSIGTWGYIEAIKEIEQQLQTGTGGVKFDDIVVACGSGGTIAGLSLGSWLGTLKAKVGSLKSTIDERFNTVQQQFSSLEVMLLKLTELHLKPPLATSTDHDGVPGEGFDGTEPVVGGDAEGEGPKTTNLAQLGVMGHDRFGGGVVGPGDSWPRGAFPGLGQGRGSWVTAGGGGVFGERGSGYDRNVAGQGISAQYRARQGEFWAGSSGYAETGVDSRGWRPPMGRALFRLQWTLKKGKTDGSGIIFGGKGPCVVSMARTMTTIEVRTVMEYREKFELLSRRLGGNPKAVLEGNFMKGLKPEIRASLHLIRPRGLGESMELAQMIEDKNTAELSTPLGGQKMQMMGLPRDFQRDQVSGAQPGVTFKHFTETEIQDKRAKGLCLQCGEKISPGHRCKDKSLQVLTVCDEEEGGEEAEEEETIVF</sequence>
<evidence type="ECO:0000313" key="2">
    <source>
        <dbReference type="Proteomes" id="UP000829398"/>
    </source>
</evidence>